<dbReference type="EMBL" id="AP022583">
    <property type="protein sequence ID" value="BBY05036.1"/>
    <property type="molecule type" value="Genomic_DNA"/>
</dbReference>
<dbReference type="KEGG" id="mnv:MNVI_03540"/>
<name>A0A7I7P8Y7_9MYCO</name>
<organism evidence="2 3">
    <name type="scientific">Mycobacterium noviomagense</name>
    <dbReference type="NCBI Taxonomy" id="459858"/>
    <lineage>
        <taxon>Bacteria</taxon>
        <taxon>Bacillati</taxon>
        <taxon>Actinomycetota</taxon>
        <taxon>Actinomycetes</taxon>
        <taxon>Mycobacteriales</taxon>
        <taxon>Mycobacteriaceae</taxon>
        <taxon>Mycobacterium</taxon>
    </lineage>
</organism>
<accession>A0A7I7P8Y7</accession>
<sequence>MDSGHAGKLGITRRRKPDVSEPLTATPLPLAADNESISGAEMDRETASPLDDVQADPAPILITEQEVLFSTAAAVLAPPTRWWTRAAHALAVAKDRIFTASSEGSPPKQRTYPPRLDFLEDSRMEREMHRL</sequence>
<evidence type="ECO:0000256" key="1">
    <source>
        <dbReference type="SAM" id="MobiDB-lite"/>
    </source>
</evidence>
<gene>
    <name evidence="2" type="ORF">MNVI_03540</name>
</gene>
<dbReference type="AlphaFoldDB" id="A0A7I7P8Y7"/>
<protein>
    <submittedName>
        <fullName evidence="2">Uncharacterized protein</fullName>
    </submittedName>
</protein>
<dbReference type="Proteomes" id="UP000466894">
    <property type="component" value="Chromosome"/>
</dbReference>
<reference evidence="2 3" key="1">
    <citation type="journal article" date="2019" name="Emerg. Microbes Infect.">
        <title>Comprehensive subspecies identification of 175 nontuberculous mycobacteria species based on 7547 genomic profiles.</title>
        <authorList>
            <person name="Matsumoto Y."/>
            <person name="Kinjo T."/>
            <person name="Motooka D."/>
            <person name="Nabeya D."/>
            <person name="Jung N."/>
            <person name="Uechi K."/>
            <person name="Horii T."/>
            <person name="Iida T."/>
            <person name="Fujita J."/>
            <person name="Nakamura S."/>
        </authorList>
    </citation>
    <scope>NUCLEOTIDE SEQUENCE [LARGE SCALE GENOMIC DNA]</scope>
    <source>
        <strain evidence="2 3">JCM 16367</strain>
    </source>
</reference>
<evidence type="ECO:0000313" key="2">
    <source>
        <dbReference type="EMBL" id="BBY05036.1"/>
    </source>
</evidence>
<evidence type="ECO:0000313" key="3">
    <source>
        <dbReference type="Proteomes" id="UP000466894"/>
    </source>
</evidence>
<feature type="region of interest" description="Disordered" evidence="1">
    <location>
        <begin position="1"/>
        <end position="52"/>
    </location>
</feature>
<proteinExistence type="predicted"/>